<comment type="similarity">
    <text evidence="1">Belongs to the peptidase M16 family.</text>
</comment>
<evidence type="ECO:0000259" key="4">
    <source>
        <dbReference type="Pfam" id="PF05193"/>
    </source>
</evidence>
<evidence type="ECO:0000313" key="6">
    <source>
        <dbReference type="Proteomes" id="UP000183924"/>
    </source>
</evidence>
<dbReference type="InterPro" id="IPR011249">
    <property type="entry name" value="Metalloenz_LuxS/M16"/>
</dbReference>
<keyword evidence="6" id="KW-1185">Reference proteome</keyword>
<dbReference type="AlphaFoldDB" id="A0A1J8P9R8"/>
<name>A0A1J8P9R8_9COXI</name>
<dbReference type="PANTHER" id="PTHR11851">
    <property type="entry name" value="METALLOPROTEASE"/>
    <property type="match status" value="1"/>
</dbReference>
<dbReference type="InterPro" id="IPR007863">
    <property type="entry name" value="Peptidase_M16_C"/>
</dbReference>
<dbReference type="EMBL" id="LUKY01000029">
    <property type="protein sequence ID" value="OIZ95771.1"/>
    <property type="molecule type" value="Genomic_DNA"/>
</dbReference>
<dbReference type="RefSeq" id="WP_071661994.1">
    <property type="nucleotide sequence ID" value="NZ_LUKY01000029.1"/>
</dbReference>
<organism evidence="5 6">
    <name type="scientific">Candidatus Rickettsiella isopodorum</name>
    <dbReference type="NCBI Taxonomy" id="1225476"/>
    <lineage>
        <taxon>Bacteria</taxon>
        <taxon>Pseudomonadati</taxon>
        <taxon>Pseudomonadota</taxon>
        <taxon>Gammaproteobacteria</taxon>
        <taxon>Legionellales</taxon>
        <taxon>Coxiellaceae</taxon>
        <taxon>Rickettsiella</taxon>
    </lineage>
</organism>
<dbReference type="OrthoDB" id="9811314at2"/>
<dbReference type="Proteomes" id="UP000183924">
    <property type="component" value="Unassembled WGS sequence"/>
</dbReference>
<evidence type="ECO:0000256" key="2">
    <source>
        <dbReference type="SAM" id="SignalP"/>
    </source>
</evidence>
<sequence length="457" mass="51567">MFFKKILVYLGLIFLSPLSLAEDVHEYHLKNGITLLVKEDHRAPVVISEIWYKVGSSYEPNGITGISHALEHMMFRGTKKFGPGMLEKIVSENGGEQNAFTDSDFTAYYQKFSADKLAISFELEADRMRNLSLRPQDFLKEIQVVMEERRMRVDDNPQEILLERLNAAAFVASSYHHPVIGWKSDLQNMTVEDLRKWYETWYAPNNAILVVVGDVKPNQVYQLAQAYFSNLKPLPLPKIKPEKAIPPLGEKRLIIQTPAQLAWLVMAYPVPVIKEGLNSQDPYVLDLITTLLSGGNSARFAKNLIRGQQIAANANAFYNPVSRLNNLFLLQATPTTGHTLSELELSLLKQIKQLQTFSVNSEELKRAKAQIAADKIYREDSITAQAYELGSLAAINLPWQIERDYLKHINAITPRQIQTVANKYLLASHLTIAYLLPLPINSSNPNSLSMIGSIHAH</sequence>
<feature type="domain" description="Peptidase M16 N-terminal" evidence="3">
    <location>
        <begin position="36"/>
        <end position="179"/>
    </location>
</feature>
<gene>
    <name evidence="5" type="ORF">A1D18_01165</name>
</gene>
<keyword evidence="2" id="KW-0732">Signal</keyword>
<feature type="chain" id="PRO_5009649334" evidence="2">
    <location>
        <begin position="22"/>
        <end position="457"/>
    </location>
</feature>
<feature type="domain" description="Peptidase M16 C-terminal" evidence="4">
    <location>
        <begin position="188"/>
        <end position="370"/>
    </location>
</feature>
<dbReference type="Pfam" id="PF05193">
    <property type="entry name" value="Peptidase_M16_C"/>
    <property type="match status" value="1"/>
</dbReference>
<evidence type="ECO:0000256" key="1">
    <source>
        <dbReference type="ARBA" id="ARBA00007261"/>
    </source>
</evidence>
<dbReference type="GO" id="GO:0046872">
    <property type="term" value="F:metal ion binding"/>
    <property type="evidence" value="ECO:0007669"/>
    <property type="project" value="InterPro"/>
</dbReference>
<dbReference type="STRING" id="1225476.A1D18_01165"/>
<accession>A0A1J8P9R8</accession>
<evidence type="ECO:0000313" key="5">
    <source>
        <dbReference type="EMBL" id="OIZ95771.1"/>
    </source>
</evidence>
<protein>
    <submittedName>
        <fullName evidence="5">Peptidase M16</fullName>
    </submittedName>
</protein>
<dbReference type="InterPro" id="IPR011765">
    <property type="entry name" value="Pept_M16_N"/>
</dbReference>
<dbReference type="Gene3D" id="3.30.830.10">
    <property type="entry name" value="Metalloenzyme, LuxS/M16 peptidase-like"/>
    <property type="match status" value="2"/>
</dbReference>
<comment type="caution">
    <text evidence="5">The sequence shown here is derived from an EMBL/GenBank/DDBJ whole genome shotgun (WGS) entry which is preliminary data.</text>
</comment>
<feature type="signal peptide" evidence="2">
    <location>
        <begin position="1"/>
        <end position="21"/>
    </location>
</feature>
<evidence type="ECO:0000259" key="3">
    <source>
        <dbReference type="Pfam" id="PF00675"/>
    </source>
</evidence>
<proteinExistence type="inferred from homology"/>
<dbReference type="PANTHER" id="PTHR11851:SF49">
    <property type="entry name" value="MITOCHONDRIAL-PROCESSING PEPTIDASE SUBUNIT ALPHA"/>
    <property type="match status" value="1"/>
</dbReference>
<dbReference type="InterPro" id="IPR050361">
    <property type="entry name" value="MPP/UQCRC_Complex"/>
</dbReference>
<dbReference type="Pfam" id="PF00675">
    <property type="entry name" value="Peptidase_M16"/>
    <property type="match status" value="1"/>
</dbReference>
<dbReference type="SUPFAM" id="SSF63411">
    <property type="entry name" value="LuxS/MPP-like metallohydrolase"/>
    <property type="match status" value="2"/>
</dbReference>
<reference evidence="5 6" key="1">
    <citation type="submission" date="2016-03" db="EMBL/GenBank/DDBJ databases">
        <title>Comparative genomics of Rickettsiella.</title>
        <authorList>
            <person name="Chandler C."/>
            <person name="Wang Y."/>
        </authorList>
    </citation>
    <scope>NUCLEOTIDE SEQUENCE [LARGE SCALE GENOMIC DNA]</scope>
    <source>
        <strain evidence="5 6">RCFS May 2013</strain>
    </source>
</reference>